<comment type="caution">
    <text evidence="1">The sequence shown here is derived from an EMBL/GenBank/DDBJ whole genome shotgun (WGS) entry which is preliminary data.</text>
</comment>
<dbReference type="STRING" id="1798492.A3C89_03890"/>
<sequence length="300" mass="33738">MEVSMNRFLLALFAALMLLLSGCVVVPLKRGPPPVSRSQVGQTVEFRYVEWRQLSTTNLTGLPDDAFFECRGRYGEPAFCLSHAEQASMDQSRLFSKALLTCVIKAPIFAECTLQGGRATTAETKGQIARRQQAYAQAETLNIGIGAWQAGKRIFRSDAGANAAEECRENADDIRGTMHLLCVPAHEVPRIYGKKGRMTCVRRGQGSDEWSCSAFNKPVRTELWTGNKLMEHRDFLLQKKVTVKYYEYDCRIIAHTVAPYCIPHKEMRKKSRSQLYTFSWDDAAGIETGGVWLGRRVLTK</sequence>
<gene>
    <name evidence="1" type="ORF">A3C89_03890</name>
</gene>
<evidence type="ECO:0000313" key="2">
    <source>
        <dbReference type="Proteomes" id="UP000178794"/>
    </source>
</evidence>
<dbReference type="PROSITE" id="PS51257">
    <property type="entry name" value="PROKAR_LIPOPROTEIN"/>
    <property type="match status" value="1"/>
</dbReference>
<proteinExistence type="predicted"/>
<dbReference type="AlphaFoldDB" id="A0A1F6DF10"/>
<evidence type="ECO:0000313" key="1">
    <source>
        <dbReference type="EMBL" id="OGG60018.1"/>
    </source>
</evidence>
<evidence type="ECO:0008006" key="3">
    <source>
        <dbReference type="Google" id="ProtNLM"/>
    </source>
</evidence>
<name>A0A1F6DF10_9BACT</name>
<dbReference type="Proteomes" id="UP000178794">
    <property type="component" value="Unassembled WGS sequence"/>
</dbReference>
<dbReference type="EMBL" id="MFLF01000011">
    <property type="protein sequence ID" value="OGG60018.1"/>
    <property type="molecule type" value="Genomic_DNA"/>
</dbReference>
<accession>A0A1F6DF10</accession>
<reference evidence="1 2" key="1">
    <citation type="journal article" date="2016" name="Nat. Commun.">
        <title>Thousands of microbial genomes shed light on interconnected biogeochemical processes in an aquifer system.</title>
        <authorList>
            <person name="Anantharaman K."/>
            <person name="Brown C.T."/>
            <person name="Hug L.A."/>
            <person name="Sharon I."/>
            <person name="Castelle C.J."/>
            <person name="Probst A.J."/>
            <person name="Thomas B.C."/>
            <person name="Singh A."/>
            <person name="Wilkins M.J."/>
            <person name="Karaoz U."/>
            <person name="Brodie E.L."/>
            <person name="Williams K.H."/>
            <person name="Hubbard S.S."/>
            <person name="Banfield J.F."/>
        </authorList>
    </citation>
    <scope>NUCLEOTIDE SEQUENCE [LARGE SCALE GENOMIC DNA]</scope>
</reference>
<protein>
    <recommendedName>
        <fullName evidence="3">Lipoprotein</fullName>
    </recommendedName>
</protein>
<organism evidence="1 2">
    <name type="scientific">Candidatus Kaiserbacteria bacterium RIFCSPHIGHO2_02_FULL_50_50</name>
    <dbReference type="NCBI Taxonomy" id="1798492"/>
    <lineage>
        <taxon>Bacteria</taxon>
        <taxon>Candidatus Kaiseribacteriota</taxon>
    </lineage>
</organism>